<reference evidence="1" key="1">
    <citation type="submission" date="2021-06" db="EMBL/GenBank/DDBJ databases">
        <authorList>
            <person name="Hodson N. C."/>
            <person name="Mongue J. A."/>
            <person name="Jaron S. K."/>
        </authorList>
    </citation>
    <scope>NUCLEOTIDE SEQUENCE</scope>
</reference>
<dbReference type="AlphaFoldDB" id="A0A8J2LP20"/>
<dbReference type="EMBL" id="CAJVCH010570792">
    <property type="protein sequence ID" value="CAG7835894.1"/>
    <property type="molecule type" value="Genomic_DNA"/>
</dbReference>
<protein>
    <submittedName>
        <fullName evidence="1">Uncharacterized protein</fullName>
    </submittedName>
</protein>
<proteinExistence type="predicted"/>
<sequence length="144" mass="16154">MVNYKYNRTIRRSVAFEMPVKRRVVGGSEVAASEAFTNDGLHPTSRNPGSLNNWQNTNSNWFSISSCNDFGKGSENQEPGKSSIGWFPQVRFLSQHPARCFQQNMPPPPETVTGLGAASKFHVLFSLNGLFWAINRHKPEVENI</sequence>
<keyword evidence="2" id="KW-1185">Reference proteome</keyword>
<evidence type="ECO:0000313" key="1">
    <source>
        <dbReference type="EMBL" id="CAG7835894.1"/>
    </source>
</evidence>
<accession>A0A8J2LP20</accession>
<dbReference type="Proteomes" id="UP000708208">
    <property type="component" value="Unassembled WGS sequence"/>
</dbReference>
<name>A0A8J2LP20_9HEXA</name>
<comment type="caution">
    <text evidence="1">The sequence shown here is derived from an EMBL/GenBank/DDBJ whole genome shotgun (WGS) entry which is preliminary data.</text>
</comment>
<gene>
    <name evidence="1" type="ORF">AFUS01_LOCUS45209</name>
</gene>
<evidence type="ECO:0000313" key="2">
    <source>
        <dbReference type="Proteomes" id="UP000708208"/>
    </source>
</evidence>
<organism evidence="1 2">
    <name type="scientific">Allacma fusca</name>
    <dbReference type="NCBI Taxonomy" id="39272"/>
    <lineage>
        <taxon>Eukaryota</taxon>
        <taxon>Metazoa</taxon>
        <taxon>Ecdysozoa</taxon>
        <taxon>Arthropoda</taxon>
        <taxon>Hexapoda</taxon>
        <taxon>Collembola</taxon>
        <taxon>Symphypleona</taxon>
        <taxon>Sminthuridae</taxon>
        <taxon>Allacma</taxon>
    </lineage>
</organism>